<reference evidence="1" key="1">
    <citation type="submission" date="2018-05" db="EMBL/GenBank/DDBJ databases">
        <authorList>
            <person name="Lanie J.A."/>
            <person name="Ng W.-L."/>
            <person name="Kazmierczak K.M."/>
            <person name="Andrzejewski T.M."/>
            <person name="Davidsen T.M."/>
            <person name="Wayne K.J."/>
            <person name="Tettelin H."/>
            <person name="Glass J.I."/>
            <person name="Rusch D."/>
            <person name="Podicherti R."/>
            <person name="Tsui H.-C.T."/>
            <person name="Winkler M.E."/>
        </authorList>
    </citation>
    <scope>NUCLEOTIDE SEQUENCE</scope>
</reference>
<evidence type="ECO:0000313" key="1">
    <source>
        <dbReference type="EMBL" id="SVB19616.1"/>
    </source>
</evidence>
<protein>
    <submittedName>
        <fullName evidence="1">Uncharacterized protein</fullName>
    </submittedName>
</protein>
<accession>A0A382C0L5</accession>
<organism evidence="1">
    <name type="scientific">marine metagenome</name>
    <dbReference type="NCBI Taxonomy" id="408172"/>
    <lineage>
        <taxon>unclassified sequences</taxon>
        <taxon>metagenomes</taxon>
        <taxon>ecological metagenomes</taxon>
    </lineage>
</organism>
<proteinExistence type="predicted"/>
<dbReference type="EMBL" id="UINC01032255">
    <property type="protein sequence ID" value="SVB19616.1"/>
    <property type="molecule type" value="Genomic_DNA"/>
</dbReference>
<sequence length="236" mass="27264">MRWMPFLLLLPLVGFASDKPPKEIIALWRTFPQLAKDTPQKAYNDLSTWLPNRGLRGLYAKAQFALNLAQLQKLSGHKIFGVGPHQNGKLNLKSANDFGHYNPAFIKWITANGIPGQKNRKLRKELQPVYDKHLRRTARGFFVAHQNLKAQPQRLKQVEAKYLNLLDAEKDASEFLQESFRPDTDRLEKADHDWYEVNVAHGFWVRRTIDGTADEFHTLLSALLTTHDSKWLKAQR</sequence>
<gene>
    <name evidence="1" type="ORF">METZ01_LOCUS172470</name>
</gene>
<dbReference type="AlphaFoldDB" id="A0A382C0L5"/>
<name>A0A382C0L5_9ZZZZ</name>